<proteinExistence type="predicted"/>
<organism evidence="2 3">
    <name type="scientific">Trichinella pseudospiralis</name>
    <name type="common">Parasitic roundworm</name>
    <dbReference type="NCBI Taxonomy" id="6337"/>
    <lineage>
        <taxon>Eukaryota</taxon>
        <taxon>Metazoa</taxon>
        <taxon>Ecdysozoa</taxon>
        <taxon>Nematoda</taxon>
        <taxon>Enoplea</taxon>
        <taxon>Dorylaimia</taxon>
        <taxon>Trichinellida</taxon>
        <taxon>Trichinellidae</taxon>
        <taxon>Trichinella</taxon>
    </lineage>
</organism>
<protein>
    <submittedName>
        <fullName evidence="2">Uncharacterized protein</fullName>
    </submittedName>
</protein>
<dbReference type="EMBL" id="JYDV01000152">
    <property type="protein sequence ID" value="KRZ28518.1"/>
    <property type="molecule type" value="Genomic_DNA"/>
</dbReference>
<dbReference type="Proteomes" id="UP000054805">
    <property type="component" value="Unassembled WGS sequence"/>
</dbReference>
<dbReference type="AlphaFoldDB" id="A0A0V1J8V4"/>
<evidence type="ECO:0000313" key="3">
    <source>
        <dbReference type="Proteomes" id="UP000054805"/>
    </source>
</evidence>
<sequence>MLNSECVDCIVKAERFLLHLASVELINLQLDVIYYDYFDNCGSPKIPDSYKIGRFEKEVVN</sequence>
<gene>
    <name evidence="2" type="ORF">T4B_12</name>
    <name evidence="1" type="ORF">T4C_10858</name>
</gene>
<reference evidence="3 4" key="1">
    <citation type="submission" date="2015-01" db="EMBL/GenBank/DDBJ databases">
        <title>Evolution of Trichinella species and genotypes.</title>
        <authorList>
            <person name="Korhonen P.K."/>
            <person name="Edoardo P."/>
            <person name="Giuseppe L.R."/>
            <person name="Gasser R.B."/>
        </authorList>
    </citation>
    <scope>NUCLEOTIDE SEQUENCE [LARGE SCALE GENOMIC DNA]</scope>
    <source>
        <strain evidence="1">ISS176</strain>
        <strain evidence="2">ISS588</strain>
    </source>
</reference>
<evidence type="ECO:0000313" key="1">
    <source>
        <dbReference type="EMBL" id="KRZ28518.1"/>
    </source>
</evidence>
<dbReference type="EMBL" id="JYDS01000025">
    <property type="protein sequence ID" value="KRZ31402.1"/>
    <property type="molecule type" value="Genomic_DNA"/>
</dbReference>
<evidence type="ECO:0000313" key="4">
    <source>
        <dbReference type="Proteomes" id="UP000054826"/>
    </source>
</evidence>
<accession>A0A0V1J8V4</accession>
<evidence type="ECO:0000313" key="2">
    <source>
        <dbReference type="EMBL" id="KRZ31402.1"/>
    </source>
</evidence>
<comment type="caution">
    <text evidence="2">The sequence shown here is derived from an EMBL/GenBank/DDBJ whole genome shotgun (WGS) entry which is preliminary data.</text>
</comment>
<keyword evidence="3" id="KW-1185">Reference proteome</keyword>
<dbReference type="Proteomes" id="UP000054826">
    <property type="component" value="Unassembled WGS sequence"/>
</dbReference>
<name>A0A0V1J8V4_TRIPS</name>